<evidence type="ECO:0000313" key="3">
    <source>
        <dbReference type="Proteomes" id="UP000621436"/>
    </source>
</evidence>
<evidence type="ECO:0000256" key="1">
    <source>
        <dbReference type="SAM" id="SignalP"/>
    </source>
</evidence>
<organism evidence="2 3">
    <name type="scientific">Halonatronomonas betaini</name>
    <dbReference type="NCBI Taxonomy" id="2778430"/>
    <lineage>
        <taxon>Bacteria</taxon>
        <taxon>Bacillati</taxon>
        <taxon>Bacillota</taxon>
        <taxon>Clostridia</taxon>
        <taxon>Halanaerobiales</taxon>
        <taxon>Halarsenatibacteraceae</taxon>
        <taxon>Halonatronomonas</taxon>
    </lineage>
</organism>
<keyword evidence="3" id="KW-1185">Reference proteome</keyword>
<keyword evidence="1" id="KW-0732">Signal</keyword>
<protein>
    <submittedName>
        <fullName evidence="2">Uncharacterized protein</fullName>
    </submittedName>
</protein>
<dbReference type="EMBL" id="JADPIE010000004">
    <property type="protein sequence ID" value="MBF8436980.1"/>
    <property type="molecule type" value="Genomic_DNA"/>
</dbReference>
<dbReference type="PROSITE" id="PS51257">
    <property type="entry name" value="PROKAR_LIPOPROTEIN"/>
    <property type="match status" value="1"/>
</dbReference>
<feature type="signal peptide" evidence="1">
    <location>
        <begin position="1"/>
        <end position="20"/>
    </location>
</feature>
<dbReference type="AlphaFoldDB" id="A0A931AUE4"/>
<gene>
    <name evidence="2" type="ORF">I0Q91_07825</name>
</gene>
<evidence type="ECO:0000313" key="2">
    <source>
        <dbReference type="EMBL" id="MBF8436980.1"/>
    </source>
</evidence>
<name>A0A931AUE4_9FIRM</name>
<proteinExistence type="predicted"/>
<sequence>MKRYKIPVLMLIVLSVFLLAGCDNPFTSDPTDILSEFSIPERVEPQYDRSYFTAIRDQNPRMLRNTLHPDEEIIIVTNGDFYGRDLSIEEYRTVEDYVGSYVDVYFQEFAINRVNLRERSVSNNNDDSFIYTAEVEKTFHEVPHDDEIDSSYVLEYDLEIELVKEDSVYYIVRIEKTN</sequence>
<dbReference type="Proteomes" id="UP000621436">
    <property type="component" value="Unassembled WGS sequence"/>
</dbReference>
<dbReference type="RefSeq" id="WP_270453909.1">
    <property type="nucleotide sequence ID" value="NZ_JADPIE010000004.1"/>
</dbReference>
<reference evidence="2" key="1">
    <citation type="submission" date="2020-11" db="EMBL/GenBank/DDBJ databases">
        <title>Halonatronomonas betainensis gen. nov., sp. nov. a novel haloalkaliphilic representative of the family Halanaerobiacae capable of betaine degradation.</title>
        <authorList>
            <person name="Boltyanskaya Y."/>
            <person name="Kevbrin V."/>
            <person name="Detkova E."/>
            <person name="Grouzdev D.S."/>
            <person name="Koziaeva V."/>
            <person name="Zhilina T."/>
        </authorList>
    </citation>
    <scope>NUCLEOTIDE SEQUENCE</scope>
    <source>
        <strain evidence="2">Z-7014</strain>
    </source>
</reference>
<feature type="chain" id="PRO_5038832591" evidence="1">
    <location>
        <begin position="21"/>
        <end position="178"/>
    </location>
</feature>
<comment type="caution">
    <text evidence="2">The sequence shown here is derived from an EMBL/GenBank/DDBJ whole genome shotgun (WGS) entry which is preliminary data.</text>
</comment>
<accession>A0A931AUE4</accession>